<dbReference type="SUPFAM" id="SSF50044">
    <property type="entry name" value="SH3-domain"/>
    <property type="match status" value="1"/>
</dbReference>
<evidence type="ECO:0000313" key="5">
    <source>
        <dbReference type="EMBL" id="EPY23007.1"/>
    </source>
</evidence>
<dbReference type="PROSITE" id="PS50002">
    <property type="entry name" value="SH3"/>
    <property type="match status" value="1"/>
</dbReference>
<dbReference type="AlphaFoldDB" id="S9TXX5"/>
<protein>
    <recommendedName>
        <fullName evidence="3">SH3 domain-containing protein</fullName>
    </recommendedName>
</protein>
<feature type="domain" description="SH3" evidence="3">
    <location>
        <begin position="4"/>
        <end position="64"/>
    </location>
</feature>
<comment type="caution">
    <text evidence="4">The sequence shown here is derived from an EMBL/GenBank/DDBJ whole genome shotgun (WGS) entry which is preliminary data.</text>
</comment>
<dbReference type="EMBL" id="ATMH01007951">
    <property type="protein sequence ID" value="EPY23007.1"/>
    <property type="molecule type" value="Genomic_DNA"/>
</dbReference>
<dbReference type="EMBL" id="ATMH01008516">
    <property type="protein sequence ID" value="EPY21493.1"/>
    <property type="molecule type" value="Genomic_DNA"/>
</dbReference>
<evidence type="ECO:0000256" key="1">
    <source>
        <dbReference type="ARBA" id="ARBA00022443"/>
    </source>
</evidence>
<sequence>MMELSTDVVQVIHDYELPGKGFLPIKRNELLSVIERDPTGWWLGCNVRGRKGVFPSTYCIPYMIKAPLEDTEKEYNLLRKAEHLNLNLLCPTISPINVERERICLPQASQWSSENAIANHLVELLHKKETLKSSITSTTTELSVFEDGGRTEEVTIASTPAVVAPSHGADQNSLSSEMESLYRTIINTKTEYVKAFQIPQLSWYKHLADFTLESHMDPLVVQLEDVRSALKLKEASIAKTLKQLTDEEHSYVTKRDQVSARINQRDALVIALLEDWASSAQAAKTKYTVSKEELLRMTTMEERITACQRDVELYADKYTRNVEHLHVLEDSIQFIKTQLSRKQRLIDIDRQIKSINEQLAAA</sequence>
<dbReference type="Proteomes" id="UP000015354">
    <property type="component" value="Unassembled WGS sequence"/>
</dbReference>
<keyword evidence="6" id="KW-1185">Reference proteome</keyword>
<dbReference type="SMART" id="SM00326">
    <property type="entry name" value="SH3"/>
    <property type="match status" value="1"/>
</dbReference>
<dbReference type="CDD" id="cd00174">
    <property type="entry name" value="SH3"/>
    <property type="match status" value="1"/>
</dbReference>
<reference evidence="4" key="2">
    <citation type="submission" date="2013-03" db="EMBL/GenBank/DDBJ databases">
        <authorList>
            <person name="Motta M.C.M."/>
            <person name="Martins A.C.A."/>
            <person name="Preta C.M.C.C."/>
            <person name="Silva R."/>
            <person name="de Souza S.S."/>
            <person name="Klein C.C."/>
            <person name="de Almeida L.G.P."/>
            <person name="Cunha O.L."/>
            <person name="Colabardini A.C."/>
            <person name="Lima B.A."/>
            <person name="Machado C.R."/>
            <person name="Soares C.M.A."/>
            <person name="de Menezes C.B.A."/>
            <person name="Bartolomeu D.C."/>
            <person name="Grisard E.C."/>
            <person name="Fantinatti-Garboggini F."/>
            <person name="Rodrigues-Luiz G.F."/>
            <person name="Wagner G."/>
            <person name="Goldman G.H."/>
            <person name="Fietto J.L.R."/>
            <person name="Ciapina L.P."/>
            <person name="Brocchi M."/>
            <person name="Elias M.C."/>
            <person name="Goldman M.H.S."/>
            <person name="Sagot M.-F."/>
            <person name="Pereira M."/>
            <person name="Stoco P.H."/>
            <person name="Teixeira S.M.R."/>
            <person name="de Mendonca-Neto R.P."/>
            <person name="Maciel T.E.F."/>
            <person name="Mendes T.A.O."/>
            <person name="Urmenyi T.P."/>
            <person name="Teixeira M.M.G."/>
            <person name="de Camargo E.F.P."/>
            <person name="de Sousa W."/>
            <person name="Schenkman S."/>
            <person name="de Vasconcelos A.T.R."/>
        </authorList>
    </citation>
    <scope>NUCLEOTIDE SEQUENCE</scope>
</reference>
<accession>S9TXX5</accession>
<evidence type="ECO:0000313" key="6">
    <source>
        <dbReference type="Proteomes" id="UP000015354"/>
    </source>
</evidence>
<dbReference type="OrthoDB" id="10255964at2759"/>
<name>S9TXX5_9TRYP</name>
<organism evidence="4 6">
    <name type="scientific">Strigomonas culicis</name>
    <dbReference type="NCBI Taxonomy" id="28005"/>
    <lineage>
        <taxon>Eukaryota</taxon>
        <taxon>Discoba</taxon>
        <taxon>Euglenozoa</taxon>
        <taxon>Kinetoplastea</taxon>
        <taxon>Metakinetoplastina</taxon>
        <taxon>Trypanosomatida</taxon>
        <taxon>Trypanosomatidae</taxon>
        <taxon>Strigomonadinae</taxon>
        <taxon>Strigomonas</taxon>
    </lineage>
</organism>
<evidence type="ECO:0000256" key="2">
    <source>
        <dbReference type="PROSITE-ProRule" id="PRU00192"/>
    </source>
</evidence>
<keyword evidence="1 2" id="KW-0728">SH3 domain</keyword>
<dbReference type="InterPro" id="IPR036028">
    <property type="entry name" value="SH3-like_dom_sf"/>
</dbReference>
<evidence type="ECO:0000313" key="4">
    <source>
        <dbReference type="EMBL" id="EPY21493.1"/>
    </source>
</evidence>
<evidence type="ECO:0000259" key="3">
    <source>
        <dbReference type="PROSITE" id="PS50002"/>
    </source>
</evidence>
<dbReference type="InterPro" id="IPR001452">
    <property type="entry name" value="SH3_domain"/>
</dbReference>
<gene>
    <name evidence="5" type="ORF">STCU_07951</name>
    <name evidence="4" type="ORF">STCU_08516</name>
</gene>
<reference evidence="4 6" key="1">
    <citation type="journal article" date="2013" name="PLoS ONE">
        <title>Predicting the Proteins of Angomonas deanei, Strigomonas culicis and Their Respective Endosymbionts Reveals New Aspects of the Trypanosomatidae Family.</title>
        <authorList>
            <person name="Motta M.C."/>
            <person name="Martins A.C."/>
            <person name="de Souza S.S."/>
            <person name="Catta-Preta C.M."/>
            <person name="Silva R."/>
            <person name="Klein C.C."/>
            <person name="de Almeida L.G."/>
            <person name="de Lima Cunha O."/>
            <person name="Ciapina L.P."/>
            <person name="Brocchi M."/>
            <person name="Colabardini A.C."/>
            <person name="de Araujo Lima B."/>
            <person name="Machado C.R."/>
            <person name="de Almeida Soares C.M."/>
            <person name="Probst C.M."/>
            <person name="de Menezes C.B."/>
            <person name="Thompson C.E."/>
            <person name="Bartholomeu D.C."/>
            <person name="Gradia D.F."/>
            <person name="Pavoni D.P."/>
            <person name="Grisard E.C."/>
            <person name="Fantinatti-Garboggini F."/>
            <person name="Marchini F.K."/>
            <person name="Rodrigues-Luiz G.F."/>
            <person name="Wagner G."/>
            <person name="Goldman G.H."/>
            <person name="Fietto J.L."/>
            <person name="Elias M.C."/>
            <person name="Goldman M.H."/>
            <person name="Sagot M.F."/>
            <person name="Pereira M."/>
            <person name="Stoco P.H."/>
            <person name="de Mendonca-Neto R.P."/>
            <person name="Teixeira S.M."/>
            <person name="Maciel T.E."/>
            <person name="de Oliveira Mendes T.A."/>
            <person name="Urmenyi T.P."/>
            <person name="de Souza W."/>
            <person name="Schenkman S."/>
            <person name="de Vasconcelos A.T."/>
        </authorList>
    </citation>
    <scope>NUCLEOTIDE SEQUENCE [LARGE SCALE GENOMIC DNA]</scope>
</reference>
<dbReference type="Pfam" id="PF07653">
    <property type="entry name" value="SH3_2"/>
    <property type="match status" value="1"/>
</dbReference>
<dbReference type="Gene3D" id="2.30.30.40">
    <property type="entry name" value="SH3 Domains"/>
    <property type="match status" value="1"/>
</dbReference>
<proteinExistence type="predicted"/>